<reference evidence="1 2" key="2">
    <citation type="submission" date="2018-11" db="EMBL/GenBank/DDBJ databases">
        <authorList>
            <consortium name="Pathogen Informatics"/>
        </authorList>
    </citation>
    <scope>NUCLEOTIDE SEQUENCE [LARGE SCALE GENOMIC DNA]</scope>
    <source>
        <strain evidence="1 2">NST_G2</strain>
    </source>
</reference>
<organism evidence="3">
    <name type="scientific">Schistocephalus solidus</name>
    <name type="common">Tapeworm</name>
    <dbReference type="NCBI Taxonomy" id="70667"/>
    <lineage>
        <taxon>Eukaryota</taxon>
        <taxon>Metazoa</taxon>
        <taxon>Spiralia</taxon>
        <taxon>Lophotrochozoa</taxon>
        <taxon>Platyhelminthes</taxon>
        <taxon>Cestoda</taxon>
        <taxon>Eucestoda</taxon>
        <taxon>Diphyllobothriidea</taxon>
        <taxon>Diphyllobothriidae</taxon>
        <taxon>Schistocephalus</taxon>
    </lineage>
</organism>
<dbReference type="Proteomes" id="UP000275846">
    <property type="component" value="Unassembled WGS sequence"/>
</dbReference>
<evidence type="ECO:0000313" key="1">
    <source>
        <dbReference type="EMBL" id="VDM05481.1"/>
    </source>
</evidence>
<dbReference type="EMBL" id="UYSU01046247">
    <property type="protein sequence ID" value="VDM05481.1"/>
    <property type="molecule type" value="Genomic_DNA"/>
</dbReference>
<reference evidence="3" key="1">
    <citation type="submission" date="2016-06" db="UniProtKB">
        <authorList>
            <consortium name="WormBaseParasite"/>
        </authorList>
    </citation>
    <scope>IDENTIFICATION</scope>
</reference>
<protein>
    <submittedName>
        <fullName evidence="3">Reverse transcriptase domain-containing protein</fullName>
    </submittedName>
</protein>
<accession>A0A183TRJ7</accession>
<keyword evidence="2" id="KW-1185">Reference proteome</keyword>
<evidence type="ECO:0000313" key="2">
    <source>
        <dbReference type="Proteomes" id="UP000275846"/>
    </source>
</evidence>
<gene>
    <name evidence="1" type="ORF">SSLN_LOCUS19095</name>
</gene>
<evidence type="ECO:0000313" key="3">
    <source>
        <dbReference type="WBParaSite" id="SSLN_0001981901-mRNA-1"/>
    </source>
</evidence>
<dbReference type="WBParaSite" id="SSLN_0001981901-mRNA-1">
    <property type="protein sequence ID" value="SSLN_0001981901-mRNA-1"/>
    <property type="gene ID" value="SSLN_0001981901"/>
</dbReference>
<dbReference type="AlphaFoldDB" id="A0A183TRJ7"/>
<sequence>MQASMRVSTTTVHDLLFAEDCALNTVTEEEMQKSMNLFAAGCAAFGSTISTGKMVVMRQPPPSAEYIAP</sequence>
<name>A0A183TRJ7_SCHSO</name>
<proteinExistence type="predicted"/>
<dbReference type="OrthoDB" id="425014at2759"/>